<name>A0A420ZDJ1_UNCK3</name>
<sequence length="127" mass="15029">MTRNVPTCLDVDKIIANLGRRRSGSIVYIDVCPPETEGWYLIARRGKRQEKVFYFLLAGLKHKLRKLGYVVVTTLEAKRKIREWKKEDEEWHRRTAEEVKRINEVFDRMRHPPFNPYSPIYGGRVAA</sequence>
<dbReference type="AlphaFoldDB" id="A0A420ZDJ1"/>
<proteinExistence type="predicted"/>
<comment type="caution">
    <text evidence="1">The sequence shown here is derived from an EMBL/GenBank/DDBJ whole genome shotgun (WGS) entry which is preliminary data.</text>
</comment>
<reference evidence="1 2" key="1">
    <citation type="submission" date="2018-06" db="EMBL/GenBank/DDBJ databases">
        <title>Extensive metabolic versatility and redundancy in microbially diverse, dynamic hydrothermal sediments.</title>
        <authorList>
            <person name="Dombrowski N."/>
            <person name="Teske A."/>
            <person name="Baker B.J."/>
        </authorList>
    </citation>
    <scope>NUCLEOTIDE SEQUENCE [LARGE SCALE GENOMIC DNA]</scope>
    <source>
        <strain evidence="1">B79_G16</strain>
    </source>
</reference>
<organism evidence="1 2">
    <name type="scientific">candidate division Kazan bacterium</name>
    <dbReference type="NCBI Taxonomy" id="2202143"/>
    <lineage>
        <taxon>Bacteria</taxon>
        <taxon>Bacteria division Kazan-3B-28</taxon>
    </lineage>
</organism>
<gene>
    <name evidence="1" type="ORF">DRH29_00150</name>
</gene>
<protein>
    <submittedName>
        <fullName evidence="1">Uncharacterized protein</fullName>
    </submittedName>
</protein>
<accession>A0A420ZDJ1</accession>
<evidence type="ECO:0000313" key="1">
    <source>
        <dbReference type="EMBL" id="RLC37818.1"/>
    </source>
</evidence>
<evidence type="ECO:0000313" key="2">
    <source>
        <dbReference type="Proteomes" id="UP000281261"/>
    </source>
</evidence>
<dbReference type="EMBL" id="QMNG01000001">
    <property type="protein sequence ID" value="RLC37818.1"/>
    <property type="molecule type" value="Genomic_DNA"/>
</dbReference>
<dbReference type="Proteomes" id="UP000281261">
    <property type="component" value="Unassembled WGS sequence"/>
</dbReference>